<comment type="cofactor">
    <cofactor evidence="1 3">
        <name>a divalent metal cation</name>
        <dbReference type="ChEBI" id="CHEBI:60240"/>
    </cofactor>
</comment>
<feature type="site" description="Important for substrate specificity" evidence="3">
    <location>
        <position position="151"/>
    </location>
</feature>
<dbReference type="Gene3D" id="3.90.950.10">
    <property type="match status" value="1"/>
</dbReference>
<dbReference type="PIRSF" id="PIRSF006305">
    <property type="entry name" value="Maf"/>
    <property type="match status" value="1"/>
</dbReference>
<protein>
    <recommendedName>
        <fullName evidence="3">dTTP/UTP pyrophosphatase</fullName>
        <shortName evidence="3">dTTPase/UTPase</shortName>
        <ecNumber evidence="3">3.6.1.9</ecNumber>
    </recommendedName>
    <alternativeName>
        <fullName evidence="3">Nucleoside triphosphate pyrophosphatase</fullName>
    </alternativeName>
    <alternativeName>
        <fullName evidence="3">Nucleotide pyrophosphatase</fullName>
        <shortName evidence="3">Nucleotide PPase</shortName>
    </alternativeName>
</protein>
<dbReference type="EMBL" id="FXBB01000021">
    <property type="protein sequence ID" value="SMG36136.1"/>
    <property type="molecule type" value="Genomic_DNA"/>
</dbReference>
<keyword evidence="2 3" id="KW-0378">Hydrolase</keyword>
<comment type="caution">
    <text evidence="3">Lacks conserved residue(s) required for the propagation of feature annotation.</text>
</comment>
<proteinExistence type="inferred from homology"/>
<dbReference type="InterPro" id="IPR003697">
    <property type="entry name" value="Maf-like"/>
</dbReference>
<evidence type="ECO:0000256" key="2">
    <source>
        <dbReference type="ARBA" id="ARBA00022801"/>
    </source>
</evidence>
<dbReference type="Proteomes" id="UP000193355">
    <property type="component" value="Unassembled WGS sequence"/>
</dbReference>
<dbReference type="GO" id="GO:0036221">
    <property type="term" value="F:UTP diphosphatase activity"/>
    <property type="evidence" value="ECO:0007669"/>
    <property type="project" value="RHEA"/>
</dbReference>
<evidence type="ECO:0000256" key="1">
    <source>
        <dbReference type="ARBA" id="ARBA00001968"/>
    </source>
</evidence>
<evidence type="ECO:0000256" key="3">
    <source>
        <dbReference type="HAMAP-Rule" id="MF_00528"/>
    </source>
</evidence>
<dbReference type="SUPFAM" id="SSF52972">
    <property type="entry name" value="ITPase-like"/>
    <property type="match status" value="1"/>
</dbReference>
<accession>A0A1X7K549</accession>
<dbReference type="RefSeq" id="WP_234986185.1">
    <property type="nucleotide sequence ID" value="NZ_FXBB01000021.1"/>
</dbReference>
<dbReference type="GO" id="GO:0009117">
    <property type="term" value="P:nucleotide metabolic process"/>
    <property type="evidence" value="ECO:0007669"/>
    <property type="project" value="UniProtKB-KW"/>
</dbReference>
<dbReference type="CDD" id="cd00555">
    <property type="entry name" value="Maf"/>
    <property type="match status" value="1"/>
</dbReference>
<dbReference type="PANTHER" id="PTHR43213:SF5">
    <property type="entry name" value="BIFUNCTIONAL DTTP_UTP PYROPHOSPHATASE_METHYLTRANSFERASE PROTEIN-RELATED"/>
    <property type="match status" value="1"/>
</dbReference>
<dbReference type="EC" id="3.6.1.9" evidence="3"/>
<comment type="similarity">
    <text evidence="3">Belongs to the Maf family. YhdE subfamily.</text>
</comment>
<feature type="active site" description="Proton acceptor" evidence="3">
    <location>
        <position position="68"/>
    </location>
</feature>
<comment type="subcellular location">
    <subcellularLocation>
        <location evidence="3">Cytoplasm</location>
    </subcellularLocation>
</comment>
<dbReference type="Pfam" id="PF02545">
    <property type="entry name" value="Maf"/>
    <property type="match status" value="1"/>
</dbReference>
<keyword evidence="5" id="KW-1185">Reference proteome</keyword>
<evidence type="ECO:0000313" key="4">
    <source>
        <dbReference type="EMBL" id="SMG36136.1"/>
    </source>
</evidence>
<feature type="site" description="Important for substrate specificity" evidence="3">
    <location>
        <position position="12"/>
    </location>
</feature>
<sequence length="195" mass="20635">MRSVILASASPRRRELLSLLGWPFSVKVSSIEEVIAPSESPQGAVVRLATEKARSVHSASEDMVIAADTVVVLDGTILGKPSSQDEAFDMVKSLAGRSHLVMTGVAVAQGNRVVSDVEITSVSFRELDDDGIKAYVETGEGMDKAGAYGIQGLGALLVSRIEGDYFNVVGLPLHRLSIMVGAFGCSLDSQWGVDL</sequence>
<reference evidence="5" key="1">
    <citation type="submission" date="2017-04" db="EMBL/GenBank/DDBJ databases">
        <authorList>
            <person name="Varghese N."/>
            <person name="Submissions S."/>
        </authorList>
    </citation>
    <scope>NUCLEOTIDE SEQUENCE [LARGE SCALE GENOMIC DNA]</scope>
    <source>
        <strain evidence="5">USBA 82</strain>
    </source>
</reference>
<organism evidence="4 5">
    <name type="scientific">Dethiosulfovibrio salsuginis</name>
    <dbReference type="NCBI Taxonomy" id="561720"/>
    <lineage>
        <taxon>Bacteria</taxon>
        <taxon>Thermotogati</taxon>
        <taxon>Synergistota</taxon>
        <taxon>Synergistia</taxon>
        <taxon>Synergistales</taxon>
        <taxon>Dethiosulfovibrionaceae</taxon>
        <taxon>Dethiosulfovibrio</taxon>
    </lineage>
</organism>
<dbReference type="PANTHER" id="PTHR43213">
    <property type="entry name" value="BIFUNCTIONAL DTTP/UTP PYROPHOSPHATASE/METHYLTRANSFERASE PROTEIN-RELATED"/>
    <property type="match status" value="1"/>
</dbReference>
<feature type="site" description="Important for substrate specificity" evidence="3">
    <location>
        <position position="69"/>
    </location>
</feature>
<dbReference type="NCBIfam" id="TIGR00172">
    <property type="entry name" value="maf"/>
    <property type="match status" value="1"/>
</dbReference>
<dbReference type="AlphaFoldDB" id="A0A1X7K549"/>
<dbReference type="InterPro" id="IPR029001">
    <property type="entry name" value="ITPase-like_fam"/>
</dbReference>
<name>A0A1X7K549_9BACT</name>
<dbReference type="STRING" id="561720.SAMN06275492_12124"/>
<comment type="catalytic activity">
    <reaction evidence="3">
        <text>dTTP + H2O = dTMP + diphosphate + H(+)</text>
        <dbReference type="Rhea" id="RHEA:28534"/>
        <dbReference type="ChEBI" id="CHEBI:15377"/>
        <dbReference type="ChEBI" id="CHEBI:15378"/>
        <dbReference type="ChEBI" id="CHEBI:33019"/>
        <dbReference type="ChEBI" id="CHEBI:37568"/>
        <dbReference type="ChEBI" id="CHEBI:63528"/>
        <dbReference type="EC" id="3.6.1.9"/>
    </reaction>
</comment>
<comment type="function">
    <text evidence="3">Nucleoside triphosphate pyrophosphatase that hydrolyzes dTTP and UTP. May have a dual role in cell division arrest and in preventing the incorporation of modified nucleotides into cellular nucleic acids.</text>
</comment>
<keyword evidence="3" id="KW-0546">Nucleotide metabolism</keyword>
<evidence type="ECO:0000313" key="5">
    <source>
        <dbReference type="Proteomes" id="UP000193355"/>
    </source>
</evidence>
<dbReference type="GO" id="GO:0036218">
    <property type="term" value="F:dTTP diphosphatase activity"/>
    <property type="evidence" value="ECO:0007669"/>
    <property type="project" value="RHEA"/>
</dbReference>
<dbReference type="HAMAP" id="MF_00528">
    <property type="entry name" value="Maf"/>
    <property type="match status" value="1"/>
</dbReference>
<keyword evidence="3" id="KW-0963">Cytoplasm</keyword>
<dbReference type="GO" id="GO:0005737">
    <property type="term" value="C:cytoplasm"/>
    <property type="evidence" value="ECO:0007669"/>
    <property type="project" value="UniProtKB-SubCell"/>
</dbReference>
<gene>
    <name evidence="4" type="ORF">SAMN06275492_12124</name>
</gene>
<comment type="catalytic activity">
    <reaction evidence="3">
        <text>UTP + H2O = UMP + diphosphate + H(+)</text>
        <dbReference type="Rhea" id="RHEA:29395"/>
        <dbReference type="ChEBI" id="CHEBI:15377"/>
        <dbReference type="ChEBI" id="CHEBI:15378"/>
        <dbReference type="ChEBI" id="CHEBI:33019"/>
        <dbReference type="ChEBI" id="CHEBI:46398"/>
        <dbReference type="ChEBI" id="CHEBI:57865"/>
        <dbReference type="EC" id="3.6.1.9"/>
    </reaction>
</comment>